<dbReference type="RefSeq" id="WP_082343117.1">
    <property type="nucleotide sequence ID" value="NZ_CP012332.1"/>
</dbReference>
<dbReference type="KEGG" id="vin:AKJ08_2476"/>
<dbReference type="EMBL" id="CP012332">
    <property type="protein sequence ID" value="AKU92089.1"/>
    <property type="molecule type" value="Genomic_DNA"/>
</dbReference>
<dbReference type="OrthoDB" id="450111at2"/>
<dbReference type="InterPro" id="IPR025638">
    <property type="entry name" value="DUF4336"/>
</dbReference>
<reference evidence="1 2" key="1">
    <citation type="submission" date="2015-08" db="EMBL/GenBank/DDBJ databases">
        <authorList>
            <person name="Babu N.S."/>
            <person name="Beckwith C.J."/>
            <person name="Beseler K.G."/>
            <person name="Brison A."/>
            <person name="Carone J.V."/>
            <person name="Caskin T.P."/>
            <person name="Diamond M."/>
            <person name="Durham M.E."/>
            <person name="Foxe J.M."/>
            <person name="Go M."/>
            <person name="Henderson B.A."/>
            <person name="Jones I.B."/>
            <person name="McGettigan J.A."/>
            <person name="Micheletti S.J."/>
            <person name="Nasrallah M.E."/>
            <person name="Ortiz D."/>
            <person name="Piller C.R."/>
            <person name="Privatt S.R."/>
            <person name="Schneider S.L."/>
            <person name="Sharp S."/>
            <person name="Smith T.C."/>
            <person name="Stanton J.D."/>
            <person name="Ullery H.E."/>
            <person name="Wilson R.J."/>
            <person name="Serrano M.G."/>
            <person name="Buck G."/>
            <person name="Lee V."/>
            <person name="Wang Y."/>
            <person name="Carvalho R."/>
            <person name="Voegtly L."/>
            <person name="Shi R."/>
            <person name="Duckworth R."/>
            <person name="Johnson A."/>
            <person name="Loviza R."/>
            <person name="Walstead R."/>
            <person name="Shah Z."/>
            <person name="Kiflezghi M."/>
            <person name="Wade K."/>
            <person name="Ball S.L."/>
            <person name="Bradley K.W."/>
            <person name="Asai D.J."/>
            <person name="Bowman C.A."/>
            <person name="Russell D.A."/>
            <person name="Pope W.H."/>
            <person name="Jacobs-Sera D."/>
            <person name="Hendrix R.W."/>
            <person name="Hatfull G.F."/>
        </authorList>
    </citation>
    <scope>NUCLEOTIDE SEQUENCE [LARGE SCALE GENOMIC DNA]</scope>
    <source>
        <strain evidence="1 2">DSM 27710</strain>
    </source>
</reference>
<gene>
    <name evidence="1" type="ORF">AKJ08_2476</name>
</gene>
<protein>
    <submittedName>
        <fullName evidence="1">Methanol oxidation protein</fullName>
    </submittedName>
</protein>
<name>A0A0K1PG50_9BACT</name>
<dbReference type="Gene3D" id="3.60.15.10">
    <property type="entry name" value="Ribonuclease Z/Hydroxyacylglutathione hydrolase-like"/>
    <property type="match status" value="1"/>
</dbReference>
<dbReference type="Proteomes" id="UP000055590">
    <property type="component" value="Chromosome"/>
</dbReference>
<dbReference type="PANTHER" id="PTHR33835">
    <property type="entry name" value="YALI0C07656P"/>
    <property type="match status" value="1"/>
</dbReference>
<accession>A0A0K1PG50</accession>
<dbReference type="STRING" id="1391653.AKJ08_2476"/>
<dbReference type="PANTHER" id="PTHR33835:SF1">
    <property type="entry name" value="METALLO-BETA-LACTAMASE DOMAIN-CONTAINING PROTEIN"/>
    <property type="match status" value="1"/>
</dbReference>
<dbReference type="InterPro" id="IPR036866">
    <property type="entry name" value="RibonucZ/Hydroxyglut_hydro"/>
</dbReference>
<organism evidence="1 2">
    <name type="scientific">Vulgatibacter incomptus</name>
    <dbReference type="NCBI Taxonomy" id="1391653"/>
    <lineage>
        <taxon>Bacteria</taxon>
        <taxon>Pseudomonadati</taxon>
        <taxon>Myxococcota</taxon>
        <taxon>Myxococcia</taxon>
        <taxon>Myxococcales</taxon>
        <taxon>Cystobacterineae</taxon>
        <taxon>Vulgatibacteraceae</taxon>
        <taxon>Vulgatibacter</taxon>
    </lineage>
</organism>
<evidence type="ECO:0000313" key="1">
    <source>
        <dbReference type="EMBL" id="AKU92089.1"/>
    </source>
</evidence>
<dbReference type="Pfam" id="PF14234">
    <property type="entry name" value="DUF4336"/>
    <property type="match status" value="1"/>
</dbReference>
<proteinExistence type="predicted"/>
<dbReference type="AlphaFoldDB" id="A0A0K1PG50"/>
<dbReference type="SUPFAM" id="SSF56281">
    <property type="entry name" value="Metallo-hydrolase/oxidoreductase"/>
    <property type="match status" value="1"/>
</dbReference>
<evidence type="ECO:0000313" key="2">
    <source>
        <dbReference type="Proteomes" id="UP000055590"/>
    </source>
</evidence>
<keyword evidence="2" id="KW-1185">Reference proteome</keyword>
<sequence>MDSILRRIDEGLWTVDLPFSLMGLSLGARSTLARLRSGGLFLCSPGPFEVAHVEAIRSLGEVEAIVAPNSFHHLYLRRAAEHFPRARVFLAPGLREKVQNLPAGEELRDEAPEPWTGAIEQLVVAGSKANEVVFFHAATRTLVLTDLAFNVRRGGAWTRLGMKLNGGFGRFGPTRVLRSTIHDRAAFAASMERIASWDFDRVIVTHGDVVETGGRELFRQAFEL</sequence>